<gene>
    <name evidence="1" type="ORF">K3G42_008584</name>
</gene>
<name>A0ACB8EY90_9SAUR</name>
<proteinExistence type="predicted"/>
<sequence>MLQCEEERTSSHLVQVCNFLHLPSKLLPPPSPVHANTHAHIPYLTDRGHTYCSLKITLLLIPLQNKAVLCFFICCLRYIYKKLNCSTKDVSLRTSSHIPLSKTFMFPNKKKLKQVYRKLRTRERDLL</sequence>
<evidence type="ECO:0000313" key="1">
    <source>
        <dbReference type="EMBL" id="KAH7997806.1"/>
    </source>
</evidence>
<dbReference type="EMBL" id="CM037625">
    <property type="protein sequence ID" value="KAH7997806.1"/>
    <property type="molecule type" value="Genomic_DNA"/>
</dbReference>
<comment type="caution">
    <text evidence="1">The sequence shown here is derived from an EMBL/GenBank/DDBJ whole genome shotgun (WGS) entry which is preliminary data.</text>
</comment>
<dbReference type="Proteomes" id="UP000827872">
    <property type="component" value="Linkage Group LG12"/>
</dbReference>
<keyword evidence="2" id="KW-1185">Reference proteome</keyword>
<reference evidence="1" key="1">
    <citation type="submission" date="2021-08" db="EMBL/GenBank/DDBJ databases">
        <title>The first chromosome-level gecko genome reveals the dynamic sex chromosomes of Neotropical dwarf geckos (Sphaerodactylidae: Sphaerodactylus).</title>
        <authorList>
            <person name="Pinto B.J."/>
            <person name="Keating S.E."/>
            <person name="Gamble T."/>
        </authorList>
    </citation>
    <scope>NUCLEOTIDE SEQUENCE</scope>
    <source>
        <strain evidence="1">TG3544</strain>
    </source>
</reference>
<evidence type="ECO:0000313" key="2">
    <source>
        <dbReference type="Proteomes" id="UP000827872"/>
    </source>
</evidence>
<protein>
    <submittedName>
        <fullName evidence="1">Uncharacterized protein</fullName>
    </submittedName>
</protein>
<organism evidence="1 2">
    <name type="scientific">Sphaerodactylus townsendi</name>
    <dbReference type="NCBI Taxonomy" id="933632"/>
    <lineage>
        <taxon>Eukaryota</taxon>
        <taxon>Metazoa</taxon>
        <taxon>Chordata</taxon>
        <taxon>Craniata</taxon>
        <taxon>Vertebrata</taxon>
        <taxon>Euteleostomi</taxon>
        <taxon>Lepidosauria</taxon>
        <taxon>Squamata</taxon>
        <taxon>Bifurcata</taxon>
        <taxon>Gekkota</taxon>
        <taxon>Sphaerodactylidae</taxon>
        <taxon>Sphaerodactylus</taxon>
    </lineage>
</organism>
<accession>A0ACB8EY90</accession>